<reference evidence="2 3" key="1">
    <citation type="submission" date="2020-04" db="EMBL/GenBank/DDBJ databases">
        <title>Genome sequencing of novel species.</title>
        <authorList>
            <person name="Heo J."/>
            <person name="Kim S.-J."/>
            <person name="Kim J.-S."/>
            <person name="Hong S.-B."/>
            <person name="Kwon S.-W."/>
        </authorList>
    </citation>
    <scope>NUCLEOTIDE SEQUENCE [LARGE SCALE GENOMIC DNA]</scope>
    <source>
        <strain evidence="2 3">MFER-1</strain>
    </source>
</reference>
<feature type="signal peptide" evidence="1">
    <location>
        <begin position="1"/>
        <end position="31"/>
    </location>
</feature>
<dbReference type="RefSeq" id="WP_169281232.1">
    <property type="nucleotide sequence ID" value="NZ_CP051680.1"/>
</dbReference>
<gene>
    <name evidence="2" type="ORF">HH215_18395</name>
</gene>
<evidence type="ECO:0000313" key="3">
    <source>
        <dbReference type="Proteomes" id="UP000502248"/>
    </source>
</evidence>
<keyword evidence="1" id="KW-0732">Signal</keyword>
<dbReference type="KEGG" id="cheb:HH215_18395"/>
<protein>
    <submittedName>
        <fullName evidence="2">Uncharacterized protein</fullName>
    </submittedName>
</protein>
<evidence type="ECO:0000256" key="1">
    <source>
        <dbReference type="SAM" id="SignalP"/>
    </source>
</evidence>
<sequence>MKLIYRKSILLALAIMIMGVVSGLSSSSAWAASGKPIATYVSPEKIEFISYSKSWNQAKLKALYAELMKNLHGKELNYLGRVILSPEDVEGELGVANMSYSWMDDDLSEIVMDEPTEIILYGADSNKTVESMSSTLSHEYGHHFTYYWLIAKEHKLPSDSTTKWASIRGTRGYPVLFSEDTSLPEYSHYWDPGEIMADDYMALFGSPNAKLSMVNSLRSEDGKGFYGEIENESLPSAMTLASVRSYWLRLSGLKDPLPLVFKEPKLTKIQAVESEDGGIDHKLTYEAGSVNSTVAQRLRYSVYWTYEDDGEETFDYTELTTGKRSVTVTGGLPEAELTFTVYAYDPATKQYVYARPVVYDLSDSENPVKIEH</sequence>
<organism evidence="2 3">
    <name type="scientific">Cohnella herbarum</name>
    <dbReference type="NCBI Taxonomy" id="2728023"/>
    <lineage>
        <taxon>Bacteria</taxon>
        <taxon>Bacillati</taxon>
        <taxon>Bacillota</taxon>
        <taxon>Bacilli</taxon>
        <taxon>Bacillales</taxon>
        <taxon>Paenibacillaceae</taxon>
        <taxon>Cohnella</taxon>
    </lineage>
</organism>
<feature type="chain" id="PRO_5030531623" evidence="1">
    <location>
        <begin position="32"/>
        <end position="372"/>
    </location>
</feature>
<proteinExistence type="predicted"/>
<name>A0A7Z2VKK4_9BACL</name>
<evidence type="ECO:0000313" key="2">
    <source>
        <dbReference type="EMBL" id="QJD84956.1"/>
    </source>
</evidence>
<keyword evidence="3" id="KW-1185">Reference proteome</keyword>
<accession>A0A7Z2VKK4</accession>
<dbReference type="AlphaFoldDB" id="A0A7Z2VKK4"/>
<dbReference type="EMBL" id="CP051680">
    <property type="protein sequence ID" value="QJD84956.1"/>
    <property type="molecule type" value="Genomic_DNA"/>
</dbReference>
<dbReference type="Proteomes" id="UP000502248">
    <property type="component" value="Chromosome"/>
</dbReference>